<protein>
    <recommendedName>
        <fullName evidence="1">Peptidase C39-like domain-containing protein</fullName>
    </recommendedName>
</protein>
<gene>
    <name evidence="2" type="ORF">BN1050_01872</name>
</gene>
<reference evidence="2" key="1">
    <citation type="submission" date="2014-07" db="EMBL/GenBank/DDBJ databases">
        <authorList>
            <person name="Urmite Genomes Urmite Genomes"/>
        </authorList>
    </citation>
    <scope>NUCLEOTIDE SEQUENCE</scope>
    <source>
        <strain evidence="2">13S34_air</strain>
    </source>
</reference>
<organism evidence="2">
    <name type="scientific">Metalysinibacillus saudimassiliensis</name>
    <dbReference type="NCBI Taxonomy" id="1461583"/>
    <lineage>
        <taxon>Bacteria</taxon>
        <taxon>Bacillati</taxon>
        <taxon>Bacillota</taxon>
        <taxon>Bacilli</taxon>
        <taxon>Bacillales</taxon>
        <taxon>Caryophanaceae</taxon>
        <taxon>Metalysinibacillus</taxon>
    </lineage>
</organism>
<dbReference type="AlphaFoldDB" id="A0A078MD47"/>
<evidence type="ECO:0000259" key="1">
    <source>
        <dbReference type="Pfam" id="PF13529"/>
    </source>
</evidence>
<sequence>MVSQYDTSVKAAWRDSACGPTATHIVLSHYGLTYSINELYRTLGTTRLGLFTPCLIRNAKRLLGDDFVVARASVKTVMQLLDCHLPVLAKFDCFTSCTPWRKAYYRYHWVVLTDYYLQHGQLHFIGNSNGNIFTFDYATSAHALTFVQLTKRDSPLR</sequence>
<dbReference type="EMBL" id="LN483075">
    <property type="protein sequence ID" value="CEA04195.1"/>
    <property type="molecule type" value="Genomic_DNA"/>
</dbReference>
<dbReference type="Gene3D" id="3.90.70.10">
    <property type="entry name" value="Cysteine proteinases"/>
    <property type="match status" value="1"/>
</dbReference>
<name>A0A078MD47_9BACL</name>
<feature type="domain" description="Peptidase C39-like" evidence="1">
    <location>
        <begin position="3"/>
        <end position="119"/>
    </location>
</feature>
<dbReference type="HOGENOM" id="CLU_134982_0_0_9"/>
<dbReference type="InterPro" id="IPR039564">
    <property type="entry name" value="Peptidase_C39-like"/>
</dbReference>
<dbReference type="PATRIC" id="fig|1461583.4.peg.1794"/>
<accession>A0A078MD47</accession>
<proteinExistence type="predicted"/>
<dbReference type="Pfam" id="PF13529">
    <property type="entry name" value="Peptidase_C39_2"/>
    <property type="match status" value="1"/>
</dbReference>
<evidence type="ECO:0000313" key="2">
    <source>
        <dbReference type="EMBL" id="CEA04195.1"/>
    </source>
</evidence>